<evidence type="ECO:0000256" key="1">
    <source>
        <dbReference type="ARBA" id="ARBA00001933"/>
    </source>
</evidence>
<evidence type="ECO:0000313" key="6">
    <source>
        <dbReference type="EMBL" id="TFK50182.1"/>
    </source>
</evidence>
<dbReference type="SUPFAM" id="SSF53383">
    <property type="entry name" value="PLP-dependent transferases"/>
    <property type="match status" value="1"/>
</dbReference>
<comment type="similarity">
    <text evidence="2">Belongs to the class-II pyridoxal-phosphate-dependent aminotransferase family. BioF subfamily.</text>
</comment>
<evidence type="ECO:0000256" key="3">
    <source>
        <dbReference type="ARBA" id="ARBA00022679"/>
    </source>
</evidence>
<dbReference type="InterPro" id="IPR015422">
    <property type="entry name" value="PyrdxlP-dep_Trfase_small"/>
</dbReference>
<dbReference type="Gene3D" id="3.40.640.10">
    <property type="entry name" value="Type I PLP-dependent aspartate aminotransferase-like (Major domain)"/>
    <property type="match status" value="1"/>
</dbReference>
<gene>
    <name evidence="6" type="ORF">OE88DRAFT_1661792</name>
</gene>
<dbReference type="Pfam" id="PF00155">
    <property type="entry name" value="Aminotran_1_2"/>
    <property type="match status" value="1"/>
</dbReference>
<dbReference type="OrthoDB" id="2382073at2759"/>
<evidence type="ECO:0000313" key="7">
    <source>
        <dbReference type="Proteomes" id="UP000305948"/>
    </source>
</evidence>
<sequence length="427" mass="46870">MPSSLTEHLERALASREARLIRRTLPGPQAHLLDFSSNDYLSLSTNPHLRGHFLRKLRDAPQILGSGGSRLLVNGQAHAELESRLAQFFGAPSALLFNSGYDANVGLFQTIPQPGDIVVTDEYIHASVHDGICASRIGRGRQRTFAHNDLVSLKHLLGQLITDDDALRNGKRNVFVAVESLYSMDGTFAPLPEIVKMLESIFPAGNAYLIVDEAHATGIYGPQGRGLVAHYGLEDRVLARLHTFGKALSATGAVILSTPLIRDYLINYARSLIYTTSLSYANIIAIDCSFDFLQNGVADRLSNHLSSLITRFLSLLHPRLSDIPGHVLSLPSHLVPPRPSLQSPIIPLLTSKPRPLSEHLYERGINARPITWPTVPKGKDRVRVCLHAGMRRGEVERLVAAILAWAEAEAGRIRECQGNGMQVQAKL</sequence>
<evidence type="ECO:0000259" key="5">
    <source>
        <dbReference type="Pfam" id="PF00155"/>
    </source>
</evidence>
<dbReference type="InterPro" id="IPR015421">
    <property type="entry name" value="PyrdxlP-dep_Trfase_major"/>
</dbReference>
<dbReference type="STRING" id="5364.A0A5C3MZ89"/>
<evidence type="ECO:0000256" key="4">
    <source>
        <dbReference type="ARBA" id="ARBA00022898"/>
    </source>
</evidence>
<dbReference type="InterPro" id="IPR015424">
    <property type="entry name" value="PyrdxlP-dep_Trfase"/>
</dbReference>
<dbReference type="Proteomes" id="UP000305948">
    <property type="component" value="Unassembled WGS sequence"/>
</dbReference>
<dbReference type="InterPro" id="IPR050087">
    <property type="entry name" value="AON_synthase_class-II"/>
</dbReference>
<dbReference type="EMBL" id="ML213514">
    <property type="protein sequence ID" value="TFK50182.1"/>
    <property type="molecule type" value="Genomic_DNA"/>
</dbReference>
<dbReference type="InterPro" id="IPR004839">
    <property type="entry name" value="Aminotransferase_I/II_large"/>
</dbReference>
<dbReference type="GO" id="GO:0009102">
    <property type="term" value="P:biotin biosynthetic process"/>
    <property type="evidence" value="ECO:0007669"/>
    <property type="project" value="TreeGrafter"/>
</dbReference>
<dbReference type="GO" id="GO:0016740">
    <property type="term" value="F:transferase activity"/>
    <property type="evidence" value="ECO:0007669"/>
    <property type="project" value="UniProtKB-KW"/>
</dbReference>
<comment type="cofactor">
    <cofactor evidence="1">
        <name>pyridoxal 5'-phosphate</name>
        <dbReference type="ChEBI" id="CHEBI:597326"/>
    </cofactor>
</comment>
<accession>A0A5C3MZ89</accession>
<protein>
    <submittedName>
        <fullName evidence="6">PLP-dependent transferase</fullName>
    </submittedName>
</protein>
<keyword evidence="3 6" id="KW-0808">Transferase</keyword>
<keyword evidence="7" id="KW-1185">Reference proteome</keyword>
<dbReference type="AlphaFoldDB" id="A0A5C3MZ89"/>
<evidence type="ECO:0000256" key="2">
    <source>
        <dbReference type="ARBA" id="ARBA00010008"/>
    </source>
</evidence>
<proteinExistence type="inferred from homology"/>
<reference evidence="6 7" key="1">
    <citation type="journal article" date="2019" name="Nat. Ecol. Evol.">
        <title>Megaphylogeny resolves global patterns of mushroom evolution.</title>
        <authorList>
            <person name="Varga T."/>
            <person name="Krizsan K."/>
            <person name="Foldi C."/>
            <person name="Dima B."/>
            <person name="Sanchez-Garcia M."/>
            <person name="Sanchez-Ramirez S."/>
            <person name="Szollosi G.J."/>
            <person name="Szarkandi J.G."/>
            <person name="Papp V."/>
            <person name="Albert L."/>
            <person name="Andreopoulos W."/>
            <person name="Angelini C."/>
            <person name="Antonin V."/>
            <person name="Barry K.W."/>
            <person name="Bougher N.L."/>
            <person name="Buchanan P."/>
            <person name="Buyck B."/>
            <person name="Bense V."/>
            <person name="Catcheside P."/>
            <person name="Chovatia M."/>
            <person name="Cooper J."/>
            <person name="Damon W."/>
            <person name="Desjardin D."/>
            <person name="Finy P."/>
            <person name="Geml J."/>
            <person name="Haridas S."/>
            <person name="Hughes K."/>
            <person name="Justo A."/>
            <person name="Karasinski D."/>
            <person name="Kautmanova I."/>
            <person name="Kiss B."/>
            <person name="Kocsube S."/>
            <person name="Kotiranta H."/>
            <person name="LaButti K.M."/>
            <person name="Lechner B.E."/>
            <person name="Liimatainen K."/>
            <person name="Lipzen A."/>
            <person name="Lukacs Z."/>
            <person name="Mihaltcheva S."/>
            <person name="Morgado L.N."/>
            <person name="Niskanen T."/>
            <person name="Noordeloos M.E."/>
            <person name="Ohm R.A."/>
            <person name="Ortiz-Santana B."/>
            <person name="Ovrebo C."/>
            <person name="Racz N."/>
            <person name="Riley R."/>
            <person name="Savchenko A."/>
            <person name="Shiryaev A."/>
            <person name="Soop K."/>
            <person name="Spirin V."/>
            <person name="Szebenyi C."/>
            <person name="Tomsovsky M."/>
            <person name="Tulloss R.E."/>
            <person name="Uehling J."/>
            <person name="Grigoriev I.V."/>
            <person name="Vagvolgyi C."/>
            <person name="Papp T."/>
            <person name="Martin F.M."/>
            <person name="Miettinen O."/>
            <person name="Hibbett D.S."/>
            <person name="Nagy L.G."/>
        </authorList>
    </citation>
    <scope>NUCLEOTIDE SEQUENCE [LARGE SCALE GENOMIC DNA]</scope>
    <source>
        <strain evidence="6 7">OMC1185</strain>
    </source>
</reference>
<dbReference type="GO" id="GO:0030170">
    <property type="term" value="F:pyridoxal phosphate binding"/>
    <property type="evidence" value="ECO:0007669"/>
    <property type="project" value="InterPro"/>
</dbReference>
<dbReference type="PANTHER" id="PTHR13693:SF77">
    <property type="entry name" value="8-AMINO-7-OXONONANOATE SYNTHASE"/>
    <property type="match status" value="1"/>
</dbReference>
<dbReference type="PANTHER" id="PTHR13693">
    <property type="entry name" value="CLASS II AMINOTRANSFERASE/8-AMINO-7-OXONONANOATE SYNTHASE"/>
    <property type="match status" value="1"/>
</dbReference>
<keyword evidence="4" id="KW-0663">Pyridoxal phosphate</keyword>
<feature type="domain" description="Aminotransferase class I/classII large" evidence="5">
    <location>
        <begin position="31"/>
        <end position="402"/>
    </location>
</feature>
<dbReference type="Gene3D" id="3.90.1150.10">
    <property type="entry name" value="Aspartate Aminotransferase, domain 1"/>
    <property type="match status" value="1"/>
</dbReference>
<name>A0A5C3MZ89_9AGAM</name>
<organism evidence="6 7">
    <name type="scientific">Heliocybe sulcata</name>
    <dbReference type="NCBI Taxonomy" id="5364"/>
    <lineage>
        <taxon>Eukaryota</taxon>
        <taxon>Fungi</taxon>
        <taxon>Dikarya</taxon>
        <taxon>Basidiomycota</taxon>
        <taxon>Agaricomycotina</taxon>
        <taxon>Agaricomycetes</taxon>
        <taxon>Gloeophyllales</taxon>
        <taxon>Gloeophyllaceae</taxon>
        <taxon>Heliocybe</taxon>
    </lineage>
</organism>